<evidence type="ECO:0000259" key="7">
    <source>
        <dbReference type="Pfam" id="PF04932"/>
    </source>
</evidence>
<keyword evidence="9" id="KW-1185">Reference proteome</keyword>
<feature type="transmembrane region" description="Helical" evidence="6">
    <location>
        <begin position="132"/>
        <end position="149"/>
    </location>
</feature>
<dbReference type="InterPro" id="IPR051533">
    <property type="entry name" value="WaaL-like"/>
</dbReference>
<feature type="transmembrane region" description="Helical" evidence="6">
    <location>
        <begin position="228"/>
        <end position="247"/>
    </location>
</feature>
<proteinExistence type="predicted"/>
<feature type="transmembrane region" description="Helical" evidence="6">
    <location>
        <begin position="426"/>
        <end position="444"/>
    </location>
</feature>
<organism evidence="8 9">
    <name type="scientific">Cryptosporangium minutisporangium</name>
    <dbReference type="NCBI Taxonomy" id="113569"/>
    <lineage>
        <taxon>Bacteria</taxon>
        <taxon>Bacillati</taxon>
        <taxon>Actinomycetota</taxon>
        <taxon>Actinomycetes</taxon>
        <taxon>Cryptosporangiales</taxon>
        <taxon>Cryptosporangiaceae</taxon>
        <taxon>Cryptosporangium</taxon>
    </lineage>
</organism>
<evidence type="ECO:0000256" key="3">
    <source>
        <dbReference type="ARBA" id="ARBA00022989"/>
    </source>
</evidence>
<feature type="transmembrane region" description="Helical" evidence="6">
    <location>
        <begin position="50"/>
        <end position="67"/>
    </location>
</feature>
<dbReference type="PANTHER" id="PTHR37422">
    <property type="entry name" value="TEICHURONIC ACID BIOSYNTHESIS PROTEIN TUAE"/>
    <property type="match status" value="1"/>
</dbReference>
<dbReference type="Pfam" id="PF04932">
    <property type="entry name" value="Wzy_C"/>
    <property type="match status" value="1"/>
</dbReference>
<evidence type="ECO:0000313" key="8">
    <source>
        <dbReference type="EMBL" id="GAA3397353.1"/>
    </source>
</evidence>
<dbReference type="Proteomes" id="UP001501676">
    <property type="component" value="Unassembled WGS sequence"/>
</dbReference>
<dbReference type="EMBL" id="BAAAYN010000064">
    <property type="protein sequence ID" value="GAA3397353.1"/>
    <property type="molecule type" value="Genomic_DNA"/>
</dbReference>
<evidence type="ECO:0000256" key="2">
    <source>
        <dbReference type="ARBA" id="ARBA00022692"/>
    </source>
</evidence>
<evidence type="ECO:0000256" key="6">
    <source>
        <dbReference type="SAM" id="Phobius"/>
    </source>
</evidence>
<sequence length="564" mass="57758">MIGAAVVAIAWLVEAATENAANGTRAAIGAALAVAVAGFALSLRGVTWSGLAVGGFVVFCGMMSWTWTTTRAVTWSVYALGALLLLLWTFPWFRDAVRLPRLGAAWLGLAYWPLGIISAILTANLTVGGQRVAYFGVSAVAALGIVVALRRTGRDPSVGVIAAFLFAISALFLVGSGNILDDVHAVPEGAWGARMNGRFWGGPGLLYHPNSLALIGVLISLRIAPDRSFVRWQRGAALGLTGLVILLTNSRTAWLFLACAAGVHLLVVARKQWWARRGAVVPDDGLPTYPSLRRAALAAVLPFVLVGMVFIGMGGVSSLFQSRYQNTVTTPTTEDETADITSGRFDTWKQVIDEFESDAIVAKVFGNNSDPRGAVVREDTGAEGERPELTTDNSAIGALRRAGILGCVAFLFGLGLLLWRAVRRGVPAWFTITVVASLATIPWADWLLGGVGGTFWIFLLAAEAWIVLGPAAQAAKFPPSAPSGGATPPVPSPAGPPAATGAPDASGASAPAGASASAGPPAPPGGASAPAGASASAGPPAPPGGASAPAGAPAPEPAADSVTR</sequence>
<evidence type="ECO:0000256" key="1">
    <source>
        <dbReference type="ARBA" id="ARBA00004141"/>
    </source>
</evidence>
<dbReference type="InterPro" id="IPR007016">
    <property type="entry name" value="O-antigen_ligase-rel_domated"/>
</dbReference>
<feature type="transmembrane region" description="Helical" evidence="6">
    <location>
        <begin position="25"/>
        <end position="43"/>
    </location>
</feature>
<feature type="transmembrane region" description="Helical" evidence="6">
    <location>
        <begin position="161"/>
        <end position="180"/>
    </location>
</feature>
<evidence type="ECO:0000313" key="9">
    <source>
        <dbReference type="Proteomes" id="UP001501676"/>
    </source>
</evidence>
<reference evidence="9" key="1">
    <citation type="journal article" date="2019" name="Int. J. Syst. Evol. Microbiol.">
        <title>The Global Catalogue of Microorganisms (GCM) 10K type strain sequencing project: providing services to taxonomists for standard genome sequencing and annotation.</title>
        <authorList>
            <consortium name="The Broad Institute Genomics Platform"/>
            <consortium name="The Broad Institute Genome Sequencing Center for Infectious Disease"/>
            <person name="Wu L."/>
            <person name="Ma J."/>
        </authorList>
    </citation>
    <scope>NUCLEOTIDE SEQUENCE [LARGE SCALE GENOMIC DNA]</scope>
    <source>
        <strain evidence="9">JCM 9458</strain>
    </source>
</reference>
<comment type="subcellular location">
    <subcellularLocation>
        <location evidence="1">Membrane</location>
        <topology evidence="1">Multi-pass membrane protein</topology>
    </subcellularLocation>
</comment>
<feature type="transmembrane region" description="Helical" evidence="6">
    <location>
        <begin position="73"/>
        <end position="93"/>
    </location>
</feature>
<feature type="transmembrane region" description="Helical" evidence="6">
    <location>
        <begin position="105"/>
        <end position="126"/>
    </location>
</feature>
<evidence type="ECO:0000256" key="4">
    <source>
        <dbReference type="ARBA" id="ARBA00023136"/>
    </source>
</evidence>
<feature type="transmembrane region" description="Helical" evidence="6">
    <location>
        <begin position="253"/>
        <end position="269"/>
    </location>
</feature>
<protein>
    <recommendedName>
        <fullName evidence="7">O-antigen ligase-related domain-containing protein</fullName>
    </recommendedName>
</protein>
<name>A0ABP6TC78_9ACTN</name>
<dbReference type="PANTHER" id="PTHR37422:SF21">
    <property type="entry name" value="EXOQ-LIKE PROTEIN"/>
    <property type="match status" value="1"/>
</dbReference>
<gene>
    <name evidence="8" type="ORF">GCM10020369_77300</name>
</gene>
<feature type="transmembrane region" description="Helical" evidence="6">
    <location>
        <begin position="295"/>
        <end position="320"/>
    </location>
</feature>
<comment type="caution">
    <text evidence="8">The sequence shown here is derived from an EMBL/GenBank/DDBJ whole genome shotgun (WGS) entry which is preliminary data.</text>
</comment>
<keyword evidence="4 6" id="KW-0472">Membrane</keyword>
<evidence type="ECO:0000256" key="5">
    <source>
        <dbReference type="SAM" id="MobiDB-lite"/>
    </source>
</evidence>
<keyword evidence="3 6" id="KW-1133">Transmembrane helix</keyword>
<feature type="transmembrane region" description="Helical" evidence="6">
    <location>
        <begin position="398"/>
        <end position="419"/>
    </location>
</feature>
<feature type="domain" description="O-antigen ligase-related" evidence="7">
    <location>
        <begin position="237"/>
        <end position="356"/>
    </location>
</feature>
<keyword evidence="2 6" id="KW-0812">Transmembrane</keyword>
<feature type="transmembrane region" description="Helical" evidence="6">
    <location>
        <begin position="200"/>
        <end position="221"/>
    </location>
</feature>
<accession>A0ABP6TC78</accession>
<feature type="compositionally biased region" description="Low complexity" evidence="5">
    <location>
        <begin position="497"/>
        <end position="564"/>
    </location>
</feature>
<dbReference type="RefSeq" id="WP_345733288.1">
    <property type="nucleotide sequence ID" value="NZ_BAAAYN010000064.1"/>
</dbReference>
<feature type="transmembrane region" description="Helical" evidence="6">
    <location>
        <begin position="450"/>
        <end position="468"/>
    </location>
</feature>
<feature type="region of interest" description="Disordered" evidence="5">
    <location>
        <begin position="477"/>
        <end position="564"/>
    </location>
</feature>